<dbReference type="EMBL" id="MTKO01000097">
    <property type="protein sequence ID" value="RWX44318.1"/>
    <property type="molecule type" value="Genomic_DNA"/>
</dbReference>
<dbReference type="SUPFAM" id="SSF52980">
    <property type="entry name" value="Restriction endonuclease-like"/>
    <property type="match status" value="1"/>
</dbReference>
<dbReference type="AlphaFoldDB" id="A0A444ITT6"/>
<protein>
    <recommendedName>
        <fullName evidence="1">Restriction endonuclease type II-like domain-containing protein</fullName>
    </recommendedName>
</protein>
<dbReference type="Pfam" id="PF18741">
    <property type="entry name" value="MTES_1575"/>
    <property type="match status" value="1"/>
</dbReference>
<name>A0A444ITT6_9BACT</name>
<feature type="domain" description="Restriction endonuclease type II-like" evidence="1">
    <location>
        <begin position="45"/>
        <end position="131"/>
    </location>
</feature>
<reference evidence="2 3" key="1">
    <citation type="submission" date="2017-01" db="EMBL/GenBank/DDBJ databases">
        <title>The cable genome- insights into the physiology and evolution of filamentous bacteria capable of sulfide oxidation via long distance electron transfer.</title>
        <authorList>
            <person name="Schreiber L."/>
            <person name="Bjerg J.T."/>
            <person name="Boggild A."/>
            <person name="Van De Vossenberg J."/>
            <person name="Meysman F."/>
            <person name="Nielsen L.P."/>
            <person name="Schramm A."/>
            <person name="Kjeldsen K.U."/>
        </authorList>
    </citation>
    <scope>NUCLEOTIDE SEQUENCE [LARGE SCALE GENOMIC DNA]</scope>
    <source>
        <strain evidence="2">MCF</strain>
    </source>
</reference>
<dbReference type="InterPro" id="IPR049468">
    <property type="entry name" value="Restrct_endonuc-II-like_dom"/>
</dbReference>
<comment type="caution">
    <text evidence="2">The sequence shown here is derived from an EMBL/GenBank/DDBJ whole genome shotgun (WGS) entry which is preliminary data.</text>
</comment>
<accession>A0A444ITT6</accession>
<evidence type="ECO:0000313" key="3">
    <source>
        <dbReference type="Proteomes" id="UP000287853"/>
    </source>
</evidence>
<keyword evidence="3" id="KW-1185">Reference proteome</keyword>
<proteinExistence type="predicted"/>
<dbReference type="Proteomes" id="UP000287853">
    <property type="component" value="Unassembled WGS sequence"/>
</dbReference>
<dbReference type="InterPro" id="IPR011335">
    <property type="entry name" value="Restrct_endonuc-II-like"/>
</dbReference>
<evidence type="ECO:0000259" key="1">
    <source>
        <dbReference type="Pfam" id="PF18741"/>
    </source>
</evidence>
<dbReference type="Gene3D" id="3.40.960.10">
    <property type="entry name" value="VSR Endonuclease"/>
    <property type="match status" value="1"/>
</dbReference>
<organism evidence="2 3">
    <name type="scientific">Candidatus Electrothrix aarhusensis</name>
    <dbReference type="NCBI Taxonomy" id="1859131"/>
    <lineage>
        <taxon>Bacteria</taxon>
        <taxon>Pseudomonadati</taxon>
        <taxon>Thermodesulfobacteriota</taxon>
        <taxon>Desulfobulbia</taxon>
        <taxon>Desulfobulbales</taxon>
        <taxon>Desulfobulbaceae</taxon>
        <taxon>Candidatus Electrothrix</taxon>
    </lineage>
</organism>
<sequence length="151" mass="17164">MLEHFQNPEAGNGLIQGVNLEELRLAEHQADRKTESAPRPFDSWFEVDVALQIAARGYKVVPQYPFAGRRIDLVIQGEKAQLAVECDGDYWHGPERYTADLARQRQLERCGWQFFRIRESLLRRRGQGTHAALAVAGAHGNRGRLIQIMGK</sequence>
<evidence type="ECO:0000313" key="2">
    <source>
        <dbReference type="EMBL" id="RWX44318.1"/>
    </source>
</evidence>
<gene>
    <name evidence="2" type="ORF">H206_01837</name>
</gene>